<dbReference type="InterPro" id="IPR024629">
    <property type="entry name" value="Ribosomal_mL67"/>
</dbReference>
<keyword evidence="5" id="KW-0496">Mitochondrion</keyword>
<evidence type="ECO:0000256" key="3">
    <source>
        <dbReference type="ARBA" id="ARBA00022980"/>
    </source>
</evidence>
<evidence type="ECO:0000256" key="6">
    <source>
        <dbReference type="ARBA" id="ARBA00023163"/>
    </source>
</evidence>
<reference evidence="11" key="1">
    <citation type="journal article" date="2023" name="Mol. Phylogenet. Evol.">
        <title>Genome-scale phylogeny and comparative genomics of the fungal order Sordariales.</title>
        <authorList>
            <person name="Hensen N."/>
            <person name="Bonometti L."/>
            <person name="Westerberg I."/>
            <person name="Brannstrom I.O."/>
            <person name="Guillou S."/>
            <person name="Cros-Aarteil S."/>
            <person name="Calhoun S."/>
            <person name="Haridas S."/>
            <person name="Kuo A."/>
            <person name="Mondo S."/>
            <person name="Pangilinan J."/>
            <person name="Riley R."/>
            <person name="LaButti K."/>
            <person name="Andreopoulos B."/>
            <person name="Lipzen A."/>
            <person name="Chen C."/>
            <person name="Yan M."/>
            <person name="Daum C."/>
            <person name="Ng V."/>
            <person name="Clum A."/>
            <person name="Steindorff A."/>
            <person name="Ohm R.A."/>
            <person name="Martin F."/>
            <person name="Silar P."/>
            <person name="Natvig D.O."/>
            <person name="Lalanne C."/>
            <person name="Gautier V."/>
            <person name="Ament-Velasquez S.L."/>
            <person name="Kruys A."/>
            <person name="Hutchinson M.I."/>
            <person name="Powell A.J."/>
            <person name="Barry K."/>
            <person name="Miller A.N."/>
            <person name="Grigoriev I.V."/>
            <person name="Debuchy R."/>
            <person name="Gladieux P."/>
            <person name="Hiltunen Thoren M."/>
            <person name="Johannesson H."/>
        </authorList>
    </citation>
    <scope>NUCLEOTIDE SEQUENCE [LARGE SCALE GENOMIC DNA]</scope>
    <source>
        <strain evidence="11">CBS 284.82</strain>
    </source>
</reference>
<dbReference type="Proteomes" id="UP001303115">
    <property type="component" value="Unassembled WGS sequence"/>
</dbReference>
<dbReference type="GO" id="GO:0005840">
    <property type="term" value="C:ribosome"/>
    <property type="evidence" value="ECO:0007669"/>
    <property type="project" value="UniProtKB-KW"/>
</dbReference>
<evidence type="ECO:0000256" key="9">
    <source>
        <dbReference type="SAM" id="MobiDB-lite"/>
    </source>
</evidence>
<organism evidence="10 11">
    <name type="scientific">Parachaetomium inaequale</name>
    <dbReference type="NCBI Taxonomy" id="2588326"/>
    <lineage>
        <taxon>Eukaryota</taxon>
        <taxon>Fungi</taxon>
        <taxon>Dikarya</taxon>
        <taxon>Ascomycota</taxon>
        <taxon>Pezizomycotina</taxon>
        <taxon>Sordariomycetes</taxon>
        <taxon>Sordariomycetidae</taxon>
        <taxon>Sordariales</taxon>
        <taxon>Chaetomiaceae</taxon>
        <taxon>Parachaetomium</taxon>
    </lineage>
</organism>
<dbReference type="GO" id="GO:0005739">
    <property type="term" value="C:mitochondrion"/>
    <property type="evidence" value="ECO:0007669"/>
    <property type="project" value="UniProtKB-SubCell"/>
</dbReference>
<comment type="caution">
    <text evidence="10">The sequence shown here is derived from an EMBL/GenBank/DDBJ whole genome shotgun (WGS) entry which is preliminary data.</text>
</comment>
<evidence type="ECO:0000256" key="2">
    <source>
        <dbReference type="ARBA" id="ARBA00010741"/>
    </source>
</evidence>
<name>A0AAN6SQU4_9PEZI</name>
<keyword evidence="4" id="KW-0805">Transcription regulation</keyword>
<dbReference type="EMBL" id="MU854407">
    <property type="protein sequence ID" value="KAK4039217.1"/>
    <property type="molecule type" value="Genomic_DNA"/>
</dbReference>
<keyword evidence="11" id="KW-1185">Reference proteome</keyword>
<keyword evidence="6" id="KW-0804">Transcription</keyword>
<dbReference type="Pfam" id="PF12829">
    <property type="entry name" value="Mhr1"/>
    <property type="match status" value="1"/>
</dbReference>
<evidence type="ECO:0000313" key="10">
    <source>
        <dbReference type="EMBL" id="KAK4039217.1"/>
    </source>
</evidence>
<feature type="region of interest" description="Disordered" evidence="9">
    <location>
        <begin position="302"/>
        <end position="322"/>
    </location>
</feature>
<dbReference type="GO" id="GO:0003735">
    <property type="term" value="F:structural constituent of ribosome"/>
    <property type="evidence" value="ECO:0007669"/>
    <property type="project" value="TreeGrafter"/>
</dbReference>
<dbReference type="PANTHER" id="PTHR28184">
    <property type="entry name" value="MITOCHONDRIAL HOMOLOGOUS RECOMBINATION PROTEIN 1"/>
    <property type="match status" value="1"/>
</dbReference>
<keyword evidence="3" id="KW-0689">Ribosomal protein</keyword>
<accession>A0AAN6SQU4</accession>
<dbReference type="GO" id="GO:0003697">
    <property type="term" value="F:single-stranded DNA binding"/>
    <property type="evidence" value="ECO:0007669"/>
    <property type="project" value="InterPro"/>
</dbReference>
<dbReference type="GO" id="GO:0000150">
    <property type="term" value="F:DNA strand exchange activity"/>
    <property type="evidence" value="ECO:0007669"/>
    <property type="project" value="InterPro"/>
</dbReference>
<dbReference type="AlphaFoldDB" id="A0AAN6SQU4"/>
<comment type="subcellular location">
    <subcellularLocation>
        <location evidence="1">Mitochondrion</location>
    </subcellularLocation>
</comment>
<dbReference type="GO" id="GO:1990904">
    <property type="term" value="C:ribonucleoprotein complex"/>
    <property type="evidence" value="ECO:0007669"/>
    <property type="project" value="UniProtKB-KW"/>
</dbReference>
<feature type="compositionally biased region" description="Low complexity" evidence="9">
    <location>
        <begin position="302"/>
        <end position="316"/>
    </location>
</feature>
<evidence type="ECO:0000313" key="11">
    <source>
        <dbReference type="Proteomes" id="UP001303115"/>
    </source>
</evidence>
<sequence>MNSLRPLPLLSSRLQVFSNAARTTTTTTIGVVVRRHASTEAAEAAAASVPAPPAAAATVAGVPATAVGGAQRISKKGPHRSRSVMPPGHAERIWVHNHIMANHTVYSLTPEMNSTKAFRQFVFTGKKNVPAALRKDYWRPLAIVEFASGKGDVGRSVFHKLRELKKRHQLEWDDARLLQMSKRERGAELNDQRGNFVADLAAVLAGRGKGNRVLASGGVKAGEKGVVEVVEGGDKVAEEGGEKKKKKKGVKKLHGATVYWANEQDKYYAEEWTDNVTHVIGLPERAVKKEAVVEEGAAPVETEAAAAAKAPTAETAEAAKTE</sequence>
<protein>
    <recommendedName>
        <fullName evidence="8">Large ribosomal subunit protein mL67</fullName>
    </recommendedName>
</protein>
<keyword evidence="7" id="KW-0687">Ribonucleoprotein</keyword>
<evidence type="ECO:0000256" key="4">
    <source>
        <dbReference type="ARBA" id="ARBA00023015"/>
    </source>
</evidence>
<dbReference type="PANTHER" id="PTHR28184:SF1">
    <property type="entry name" value="LARGE RIBOSOMAL SUBUNIT PROTEIN ML67"/>
    <property type="match status" value="1"/>
</dbReference>
<evidence type="ECO:0000256" key="1">
    <source>
        <dbReference type="ARBA" id="ARBA00004173"/>
    </source>
</evidence>
<comment type="similarity">
    <text evidence="2">Belongs to the mitochondrion-specific ribosomal protein mL67 family.</text>
</comment>
<evidence type="ECO:0000256" key="5">
    <source>
        <dbReference type="ARBA" id="ARBA00023128"/>
    </source>
</evidence>
<gene>
    <name evidence="10" type="ORF">C8A01DRAFT_47295</name>
</gene>
<proteinExistence type="inferred from homology"/>
<evidence type="ECO:0000256" key="8">
    <source>
        <dbReference type="ARBA" id="ARBA00035185"/>
    </source>
</evidence>
<evidence type="ECO:0000256" key="7">
    <source>
        <dbReference type="ARBA" id="ARBA00023274"/>
    </source>
</evidence>